<dbReference type="SUPFAM" id="SSF53448">
    <property type="entry name" value="Nucleotide-diphospho-sugar transferases"/>
    <property type="match status" value="1"/>
</dbReference>
<dbReference type="Proteomes" id="UP001499959">
    <property type="component" value="Unassembled WGS sequence"/>
</dbReference>
<evidence type="ECO:0000256" key="5">
    <source>
        <dbReference type="ARBA" id="ARBA00022679"/>
    </source>
</evidence>
<accession>A0ABP9BZW1</accession>
<keyword evidence="11" id="KW-1185">Reference proteome</keyword>
<dbReference type="PANTHER" id="PTHR12726:SF0">
    <property type="entry name" value="CERAMIDE GLUCOSYLTRANSFERASE"/>
    <property type="match status" value="1"/>
</dbReference>
<comment type="caution">
    <text evidence="10">The sequence shown here is derived from an EMBL/GenBank/DDBJ whole genome shotgun (WGS) entry which is preliminary data.</text>
</comment>
<dbReference type="Pfam" id="PF13506">
    <property type="entry name" value="Glyco_transf_21"/>
    <property type="match status" value="1"/>
</dbReference>
<evidence type="ECO:0000256" key="3">
    <source>
        <dbReference type="ARBA" id="ARBA00004991"/>
    </source>
</evidence>
<dbReference type="EMBL" id="BAABJE010000017">
    <property type="protein sequence ID" value="GAA4802479.1"/>
    <property type="molecule type" value="Genomic_DNA"/>
</dbReference>
<evidence type="ECO:0000256" key="4">
    <source>
        <dbReference type="ARBA" id="ARBA00022676"/>
    </source>
</evidence>
<dbReference type="PANTHER" id="PTHR12726">
    <property type="entry name" value="CERAMIDE GLUCOSYLTRANSFERASE"/>
    <property type="match status" value="1"/>
</dbReference>
<evidence type="ECO:0000256" key="8">
    <source>
        <dbReference type="ARBA" id="ARBA00023136"/>
    </source>
</evidence>
<evidence type="ECO:0000313" key="10">
    <source>
        <dbReference type="EMBL" id="GAA4802479.1"/>
    </source>
</evidence>
<comment type="pathway">
    <text evidence="2">Lipid metabolism; sphingolipid metabolism.</text>
</comment>
<evidence type="ECO:0000256" key="7">
    <source>
        <dbReference type="ARBA" id="ARBA00022989"/>
    </source>
</evidence>
<evidence type="ECO:0000256" key="6">
    <source>
        <dbReference type="ARBA" id="ARBA00022692"/>
    </source>
</evidence>
<proteinExistence type="predicted"/>
<reference evidence="11" key="1">
    <citation type="journal article" date="2019" name="Int. J. Syst. Evol. Microbiol.">
        <title>The Global Catalogue of Microorganisms (GCM) 10K type strain sequencing project: providing services to taxonomists for standard genome sequencing and annotation.</title>
        <authorList>
            <consortium name="The Broad Institute Genomics Platform"/>
            <consortium name="The Broad Institute Genome Sequencing Center for Infectious Disease"/>
            <person name="Wu L."/>
            <person name="Ma J."/>
        </authorList>
    </citation>
    <scope>NUCLEOTIDE SEQUENCE [LARGE SCALE GENOMIC DNA]</scope>
    <source>
        <strain evidence="11">JCM 18204</strain>
    </source>
</reference>
<comment type="subcellular location">
    <subcellularLocation>
        <location evidence="1">Membrane</location>
        <topology evidence="1">Multi-pass membrane protein</topology>
    </subcellularLocation>
</comment>
<name>A0ABP9BZW1_9GAMM</name>
<dbReference type="InterPro" id="IPR029044">
    <property type="entry name" value="Nucleotide-diphossugar_trans"/>
</dbReference>
<feature type="transmembrane region" description="Helical" evidence="9">
    <location>
        <begin position="314"/>
        <end position="338"/>
    </location>
</feature>
<evidence type="ECO:0000313" key="11">
    <source>
        <dbReference type="Proteomes" id="UP001499959"/>
    </source>
</evidence>
<keyword evidence="4" id="KW-0328">Glycosyltransferase</keyword>
<keyword evidence="7 9" id="KW-1133">Transmembrane helix</keyword>
<evidence type="ECO:0000256" key="2">
    <source>
        <dbReference type="ARBA" id="ARBA00004760"/>
    </source>
</evidence>
<feature type="transmembrane region" description="Helical" evidence="9">
    <location>
        <begin position="350"/>
        <end position="373"/>
    </location>
</feature>
<keyword evidence="5" id="KW-0808">Transferase</keyword>
<evidence type="ECO:0000256" key="9">
    <source>
        <dbReference type="SAM" id="Phobius"/>
    </source>
</evidence>
<evidence type="ECO:0000256" key="1">
    <source>
        <dbReference type="ARBA" id="ARBA00004141"/>
    </source>
</evidence>
<sequence>MSVGVNLIALAACLSWPVLELWRQLAAWRALRAMPRSTSPAHADDAQRFAHVDALQPIRSGDPSLSEALGASLRTLGGRGARLHWLIDEDDTAAASAVRAALRMQPALAAQVAVSVHPPCLQGVNPKLFKLDRALAQCRGDVVLVLDDDARLPAATLEALTTALGDGDGPPVITTALPIYLPARGAGARLLARFVNDSAAVTYLPPRLGARTPTINGMCWAMRRDALQAIDGFAPRLRHLTDDLAMARAVLAAGGCIEQRSEPVWLRTDLPDVVAYVRQMHRWMLFALLLVRSEPWPSRLRIAFGQGLPTCAPWLSLLAFALLPTWPGAVALSAGLLLHVVGRRALQRACAGAAAAMQPLTSLLVALLLPLHLAQALVDRRIRWRAHRYRVHANDRFEDIDPAGKIG</sequence>
<comment type="pathway">
    <text evidence="3">Sphingolipid metabolism.</text>
</comment>
<dbReference type="Gene3D" id="3.90.550.10">
    <property type="entry name" value="Spore Coat Polysaccharide Biosynthesis Protein SpsA, Chain A"/>
    <property type="match status" value="1"/>
</dbReference>
<gene>
    <name evidence="10" type="ORF">GCM10023307_31480</name>
</gene>
<organism evidence="10 11">
    <name type="scientific">Lysobacter hankyongensis</name>
    <dbReference type="NCBI Taxonomy" id="1176535"/>
    <lineage>
        <taxon>Bacteria</taxon>
        <taxon>Pseudomonadati</taxon>
        <taxon>Pseudomonadota</taxon>
        <taxon>Gammaproteobacteria</taxon>
        <taxon>Lysobacterales</taxon>
        <taxon>Lysobacteraceae</taxon>
        <taxon>Lysobacter</taxon>
    </lineage>
</organism>
<keyword evidence="6 9" id="KW-0812">Transmembrane</keyword>
<keyword evidence="8 9" id="KW-0472">Membrane</keyword>
<protein>
    <submittedName>
        <fullName evidence="10">Glycosyltransferase</fullName>
    </submittedName>
</protein>
<dbReference type="InterPro" id="IPR025993">
    <property type="entry name" value="Ceramide_glucosylTrfase"/>
</dbReference>